<proteinExistence type="predicted"/>
<dbReference type="EMBL" id="CAJVPA010000196">
    <property type="protein sequence ID" value="CAG8393731.1"/>
    <property type="molecule type" value="Genomic_DNA"/>
</dbReference>
<reference evidence="1" key="1">
    <citation type="submission" date="2021-07" db="EMBL/GenBank/DDBJ databases">
        <authorList>
            <person name="Branca A.L. A."/>
        </authorList>
    </citation>
    <scope>NUCLEOTIDE SEQUENCE</scope>
</reference>
<comment type="caution">
    <text evidence="1">The sequence shown here is derived from an EMBL/GenBank/DDBJ whole genome shotgun (WGS) entry which is preliminary data.</text>
</comment>
<organism evidence="1 2">
    <name type="scientific">Penicillium salamii</name>
    <dbReference type="NCBI Taxonomy" id="1612424"/>
    <lineage>
        <taxon>Eukaryota</taxon>
        <taxon>Fungi</taxon>
        <taxon>Dikarya</taxon>
        <taxon>Ascomycota</taxon>
        <taxon>Pezizomycotina</taxon>
        <taxon>Eurotiomycetes</taxon>
        <taxon>Eurotiomycetidae</taxon>
        <taxon>Eurotiales</taxon>
        <taxon>Aspergillaceae</taxon>
        <taxon>Penicillium</taxon>
    </lineage>
</organism>
<protein>
    <submittedName>
        <fullName evidence="1">Uncharacterized protein</fullName>
    </submittedName>
</protein>
<accession>A0A9W4NLG4</accession>
<evidence type="ECO:0000313" key="2">
    <source>
        <dbReference type="Proteomes" id="UP001152646"/>
    </source>
</evidence>
<evidence type="ECO:0000313" key="1">
    <source>
        <dbReference type="EMBL" id="CAG8393731.1"/>
    </source>
</evidence>
<dbReference type="Proteomes" id="UP001152646">
    <property type="component" value="Unassembled WGS sequence"/>
</dbReference>
<sequence>MGAITVASVRFCRSIKVPRALHIAHFITSHQNGPSHFTLPNPSACQEIASGIPRPRN</sequence>
<name>A0A9W4NLG4_9EURO</name>
<gene>
    <name evidence="1" type="ORF">PSALAMII_LOCUS7352</name>
</gene>
<dbReference type="AlphaFoldDB" id="A0A9W4NLG4"/>